<dbReference type="InterPro" id="IPR046956">
    <property type="entry name" value="RLP23-like"/>
</dbReference>
<gene>
    <name evidence="7" type="ORF">MIMGU_mgv1a0177311mg</name>
</gene>
<proteinExistence type="predicted"/>
<dbReference type="EMBL" id="KI632162">
    <property type="protein sequence ID" value="EYU23330.1"/>
    <property type="molecule type" value="Genomic_DNA"/>
</dbReference>
<evidence type="ECO:0000256" key="1">
    <source>
        <dbReference type="ARBA" id="ARBA00004479"/>
    </source>
</evidence>
<organism evidence="7 8">
    <name type="scientific">Erythranthe guttata</name>
    <name type="common">Yellow monkey flower</name>
    <name type="synonym">Mimulus guttatus</name>
    <dbReference type="NCBI Taxonomy" id="4155"/>
    <lineage>
        <taxon>Eukaryota</taxon>
        <taxon>Viridiplantae</taxon>
        <taxon>Streptophyta</taxon>
        <taxon>Embryophyta</taxon>
        <taxon>Tracheophyta</taxon>
        <taxon>Spermatophyta</taxon>
        <taxon>Magnoliopsida</taxon>
        <taxon>eudicotyledons</taxon>
        <taxon>Gunneridae</taxon>
        <taxon>Pentapetalae</taxon>
        <taxon>asterids</taxon>
        <taxon>lamiids</taxon>
        <taxon>Lamiales</taxon>
        <taxon>Phrymaceae</taxon>
        <taxon>Erythranthe</taxon>
    </lineage>
</organism>
<dbReference type="InterPro" id="IPR001611">
    <property type="entry name" value="Leu-rich_rpt"/>
</dbReference>
<dbReference type="PANTHER" id="PTHR48063:SF112">
    <property type="entry name" value="RECEPTOR LIKE PROTEIN 30-LIKE"/>
    <property type="match status" value="1"/>
</dbReference>
<keyword evidence="5" id="KW-0472">Membrane</keyword>
<keyword evidence="3" id="KW-0732">Signal</keyword>
<dbReference type="Gene3D" id="3.80.10.10">
    <property type="entry name" value="Ribonuclease Inhibitor"/>
    <property type="match status" value="1"/>
</dbReference>
<evidence type="ECO:0000256" key="6">
    <source>
        <dbReference type="ARBA" id="ARBA00023180"/>
    </source>
</evidence>
<dbReference type="GO" id="GO:0016020">
    <property type="term" value="C:membrane"/>
    <property type="evidence" value="ECO:0007669"/>
    <property type="project" value="UniProtKB-SubCell"/>
</dbReference>
<keyword evidence="8" id="KW-1185">Reference proteome</keyword>
<dbReference type="InterPro" id="IPR032675">
    <property type="entry name" value="LRR_dom_sf"/>
</dbReference>
<evidence type="ECO:0000313" key="8">
    <source>
        <dbReference type="Proteomes" id="UP000030748"/>
    </source>
</evidence>
<comment type="subcellular location">
    <subcellularLocation>
        <location evidence="1">Membrane</location>
        <topology evidence="1">Single-pass type I membrane protein</topology>
    </subcellularLocation>
</comment>
<protein>
    <recommendedName>
        <fullName evidence="9">Leucine-rich repeat-containing N-terminal plant-type domain-containing protein</fullName>
    </recommendedName>
</protein>
<name>A0A022Q9X1_ERYGU</name>
<sequence>RLSSDKFYGTIPSAFCRSWQLQVMDLSRNKLTGKIPHCFGNFSGMIVNNFTGDRSVLIILFNCTIMSITCSVTSLQHFGAFTTQFLPDGFITVVKKALNNTIRAFSAVSPPMLQHLHRPASTCPRLLRLHRDLYHRAESAAADAQLLPPTHNRFHRRTSTSTVAHPLPWSHNRFRRATNATITNSRHKLEL</sequence>
<evidence type="ECO:0000256" key="5">
    <source>
        <dbReference type="ARBA" id="ARBA00023136"/>
    </source>
</evidence>
<keyword evidence="2" id="KW-0812">Transmembrane</keyword>
<dbReference type="STRING" id="4155.A0A022Q9X1"/>
<dbReference type="AlphaFoldDB" id="A0A022Q9X1"/>
<evidence type="ECO:0000256" key="2">
    <source>
        <dbReference type="ARBA" id="ARBA00022692"/>
    </source>
</evidence>
<dbReference type="Proteomes" id="UP000030748">
    <property type="component" value="Unassembled WGS sequence"/>
</dbReference>
<reference evidence="7 8" key="1">
    <citation type="journal article" date="2013" name="Proc. Natl. Acad. Sci. U.S.A.">
        <title>Fine-scale variation in meiotic recombination in Mimulus inferred from population shotgun sequencing.</title>
        <authorList>
            <person name="Hellsten U."/>
            <person name="Wright K.M."/>
            <person name="Jenkins J."/>
            <person name="Shu S."/>
            <person name="Yuan Y."/>
            <person name="Wessler S.R."/>
            <person name="Schmutz J."/>
            <person name="Willis J.H."/>
            <person name="Rokhsar D.S."/>
        </authorList>
    </citation>
    <scope>NUCLEOTIDE SEQUENCE [LARGE SCALE GENOMIC DNA]</scope>
    <source>
        <strain evidence="8">cv. DUN x IM62</strain>
    </source>
</reference>
<feature type="non-terminal residue" evidence="7">
    <location>
        <position position="191"/>
    </location>
</feature>
<dbReference type="SUPFAM" id="SSF52058">
    <property type="entry name" value="L domain-like"/>
    <property type="match status" value="1"/>
</dbReference>
<evidence type="ECO:0000256" key="3">
    <source>
        <dbReference type="ARBA" id="ARBA00022729"/>
    </source>
</evidence>
<evidence type="ECO:0000256" key="4">
    <source>
        <dbReference type="ARBA" id="ARBA00022989"/>
    </source>
</evidence>
<keyword evidence="4" id="KW-1133">Transmembrane helix</keyword>
<accession>A0A022Q9X1</accession>
<keyword evidence="6" id="KW-0325">Glycoprotein</keyword>
<dbReference type="Pfam" id="PF00560">
    <property type="entry name" value="LRR_1"/>
    <property type="match status" value="1"/>
</dbReference>
<evidence type="ECO:0008006" key="9">
    <source>
        <dbReference type="Google" id="ProtNLM"/>
    </source>
</evidence>
<feature type="non-terminal residue" evidence="7">
    <location>
        <position position="1"/>
    </location>
</feature>
<evidence type="ECO:0000313" key="7">
    <source>
        <dbReference type="EMBL" id="EYU23330.1"/>
    </source>
</evidence>
<dbReference type="PANTHER" id="PTHR48063">
    <property type="entry name" value="LRR RECEPTOR-LIKE KINASE"/>
    <property type="match status" value="1"/>
</dbReference>